<protein>
    <recommendedName>
        <fullName evidence="4">PRC-barrel domain-containing protein</fullName>
    </recommendedName>
</protein>
<dbReference type="RefSeq" id="WP_129068932.1">
    <property type="nucleotide sequence ID" value="NZ_RDFA01000003.1"/>
</dbReference>
<dbReference type="AlphaFoldDB" id="A0A498KWN5"/>
<organism evidence="2 3">
    <name type="scientific">Halorientalis pallida</name>
    <dbReference type="NCBI Taxonomy" id="2479928"/>
    <lineage>
        <taxon>Archaea</taxon>
        <taxon>Methanobacteriati</taxon>
        <taxon>Methanobacteriota</taxon>
        <taxon>Stenosarchaea group</taxon>
        <taxon>Halobacteria</taxon>
        <taxon>Halobacteriales</taxon>
        <taxon>Haloarculaceae</taxon>
        <taxon>Halorientalis</taxon>
    </lineage>
</organism>
<comment type="caution">
    <text evidence="2">The sequence shown here is derived from an EMBL/GenBank/DDBJ whole genome shotgun (WGS) entry which is preliminary data.</text>
</comment>
<evidence type="ECO:0000313" key="2">
    <source>
        <dbReference type="EMBL" id="RXK49336.1"/>
    </source>
</evidence>
<evidence type="ECO:0000256" key="1">
    <source>
        <dbReference type="SAM" id="MobiDB-lite"/>
    </source>
</evidence>
<dbReference type="Proteomes" id="UP000289691">
    <property type="component" value="Unassembled WGS sequence"/>
</dbReference>
<gene>
    <name evidence="2" type="ORF">EAF64_10480</name>
</gene>
<feature type="region of interest" description="Disordered" evidence="1">
    <location>
        <begin position="1"/>
        <end position="20"/>
    </location>
</feature>
<sequence>MSGEPSTGGEQRISSDEETIRTWATEHDVVPVRFEGSSGERFELIPESEIGADRQRVDWETFATELDAKDELVVEYGSDRDRPLAVLEREDAMAQAGLDDAEFEERLITGETVTTQVEETAVVETVVHEEATVESELVGEDVTDETVVDVRLADRECTSCDLVTDETPAAADRFDRGRYEAATRDEAGIARGEGAQIEGDDVPYGADLDVRETWTVTRRVVDEYTVESRVTGVDVSEDEAVRGQDVDVEGLHRSIVEEGLVELDGAPDDVLAQCEIESEFEEDDRIRTQFERERTVEDEVVDRLHLHAAITDGEYGDLEILETRDVSETGTMAGEGRGRIGDDEVGKRVVDATGDDVGEVTAVESDGSVVYVDPHQGITDRIMSTLGWGDDDDESYPIRTEHVERITDDRIVLKEEEQLVRS</sequence>
<dbReference type="EMBL" id="RDFA01000003">
    <property type="protein sequence ID" value="RXK49336.1"/>
    <property type="molecule type" value="Genomic_DNA"/>
</dbReference>
<evidence type="ECO:0008006" key="4">
    <source>
        <dbReference type="Google" id="ProtNLM"/>
    </source>
</evidence>
<reference evidence="2 3" key="1">
    <citation type="submission" date="2019-01" db="EMBL/GenBank/DDBJ databases">
        <title>Halorientalis sp. F13-25 a new haloarchaeum isolated from hypersaline water.</title>
        <authorList>
            <person name="Ana D.-V."/>
            <person name="Cristina S.-P."/>
            <person name="Antonio V."/>
        </authorList>
    </citation>
    <scope>NUCLEOTIDE SEQUENCE [LARGE SCALE GENOMIC DNA]</scope>
    <source>
        <strain evidence="2 3">F13-25</strain>
    </source>
</reference>
<keyword evidence="3" id="KW-1185">Reference proteome</keyword>
<name>A0A498KWN5_9EURY</name>
<dbReference type="OrthoDB" id="229248at2157"/>
<accession>A0A498KWN5</accession>
<evidence type="ECO:0000313" key="3">
    <source>
        <dbReference type="Proteomes" id="UP000289691"/>
    </source>
</evidence>
<proteinExistence type="predicted"/>